<evidence type="ECO:0000256" key="13">
    <source>
        <dbReference type="ARBA" id="ARBA00034617"/>
    </source>
</evidence>
<evidence type="ECO:0000256" key="6">
    <source>
        <dbReference type="ARBA" id="ARBA00022806"/>
    </source>
</evidence>
<keyword evidence="7" id="KW-0269">Exonuclease</keyword>
<keyword evidence="2" id="KW-0479">Metal-binding</keyword>
<keyword evidence="8 16" id="KW-0067">ATP-binding</keyword>
<dbReference type="InterPro" id="IPR004586">
    <property type="entry name" value="RecB"/>
</dbReference>
<dbReference type="InterPro" id="IPR027417">
    <property type="entry name" value="P-loop_NTPase"/>
</dbReference>
<evidence type="ECO:0000256" key="11">
    <source>
        <dbReference type="ARBA" id="ARBA00023204"/>
    </source>
</evidence>
<dbReference type="GO" id="GO:0008854">
    <property type="term" value="F:exodeoxyribonuclease V activity"/>
    <property type="evidence" value="ECO:0007669"/>
    <property type="project" value="InterPro"/>
</dbReference>
<keyword evidence="9" id="KW-0460">Magnesium</keyword>
<dbReference type="CDD" id="cd22352">
    <property type="entry name" value="RecB_C-like"/>
    <property type="match status" value="1"/>
</dbReference>
<dbReference type="InterPro" id="IPR000212">
    <property type="entry name" value="DNA_helicase_UvrD/REP"/>
</dbReference>
<evidence type="ECO:0000313" key="20">
    <source>
        <dbReference type="EMBL" id="TGU74300.1"/>
    </source>
</evidence>
<evidence type="ECO:0000256" key="16">
    <source>
        <dbReference type="PROSITE-ProRule" id="PRU00560"/>
    </source>
</evidence>
<dbReference type="NCBIfam" id="TIGR00609">
    <property type="entry name" value="recB"/>
    <property type="match status" value="1"/>
</dbReference>
<dbReference type="SUPFAM" id="SSF52980">
    <property type="entry name" value="Restriction endonuclease-like"/>
    <property type="match status" value="1"/>
</dbReference>
<dbReference type="Pfam" id="PF13361">
    <property type="entry name" value="UvrD_C"/>
    <property type="match status" value="2"/>
</dbReference>
<dbReference type="PANTHER" id="PTHR11070">
    <property type="entry name" value="UVRD / RECB / PCRA DNA HELICASE FAMILY MEMBER"/>
    <property type="match status" value="1"/>
</dbReference>
<evidence type="ECO:0000256" key="8">
    <source>
        <dbReference type="ARBA" id="ARBA00022840"/>
    </source>
</evidence>
<dbReference type="AlphaFoldDB" id="A0A4S1CM05"/>
<comment type="catalytic activity">
    <reaction evidence="15">
        <text>ATP + H2O = ADP + phosphate + H(+)</text>
        <dbReference type="Rhea" id="RHEA:13065"/>
        <dbReference type="ChEBI" id="CHEBI:15377"/>
        <dbReference type="ChEBI" id="CHEBI:15378"/>
        <dbReference type="ChEBI" id="CHEBI:30616"/>
        <dbReference type="ChEBI" id="CHEBI:43474"/>
        <dbReference type="ChEBI" id="CHEBI:456216"/>
        <dbReference type="EC" id="5.6.2.4"/>
    </reaction>
</comment>
<dbReference type="HAMAP" id="MF_01485">
    <property type="entry name" value="RecB"/>
    <property type="match status" value="1"/>
</dbReference>
<comment type="catalytic activity">
    <reaction evidence="13">
        <text>Couples ATP hydrolysis with the unwinding of duplex DNA by translocating in the 3'-5' direction.</text>
        <dbReference type="EC" id="5.6.2.4"/>
    </reaction>
</comment>
<evidence type="ECO:0000256" key="7">
    <source>
        <dbReference type="ARBA" id="ARBA00022839"/>
    </source>
</evidence>
<keyword evidence="21" id="KW-1185">Reference proteome</keyword>
<evidence type="ECO:0000256" key="17">
    <source>
        <dbReference type="SAM" id="MobiDB-lite"/>
    </source>
</evidence>
<dbReference type="InterPro" id="IPR011604">
    <property type="entry name" value="PDDEXK-like_dom_sf"/>
</dbReference>
<feature type="domain" description="UvrD-like helicase ATP-binding" evidence="18">
    <location>
        <begin position="1"/>
        <end position="336"/>
    </location>
</feature>
<dbReference type="InterPro" id="IPR011335">
    <property type="entry name" value="Restrct_endonuc-II-like"/>
</dbReference>
<dbReference type="Pfam" id="PF00580">
    <property type="entry name" value="UvrD-helicase"/>
    <property type="match status" value="1"/>
</dbReference>
<evidence type="ECO:0000256" key="5">
    <source>
        <dbReference type="ARBA" id="ARBA00022801"/>
    </source>
</evidence>
<evidence type="ECO:0000256" key="2">
    <source>
        <dbReference type="ARBA" id="ARBA00022723"/>
    </source>
</evidence>
<dbReference type="InterPro" id="IPR014016">
    <property type="entry name" value="UvrD-like_ATP-bd"/>
</dbReference>
<dbReference type="Pfam" id="PF12705">
    <property type="entry name" value="PDDEXK_1"/>
    <property type="match status" value="1"/>
</dbReference>
<dbReference type="GO" id="GO:0005524">
    <property type="term" value="F:ATP binding"/>
    <property type="evidence" value="ECO:0007669"/>
    <property type="project" value="UniProtKB-UniRule"/>
</dbReference>
<keyword evidence="5 16" id="KW-0378">Hydrolase</keyword>
<keyword evidence="10" id="KW-0238">DNA-binding</keyword>
<sequence>MKRFDLLHTPLAERNLIEASAGTGKTFTIAGVYLRLVIEEELDVSRILVVTFTEAATKELKERIRKKLKDAEEGFQAGSSDDFLIAGIMERTADHARARRLLASAVRSFDEAAIFTIHGFCQRMLQDNPFESGSLCDTELVTDQGKILSEIAQDYWRINCYGAPVARIAAADHAKVTPESLLKLVKRVSGDPYAAVVPAAPAATEEIPEWLLALKRNFFDYLRAELPKRKRLKNVRSFDDLLADLHAALTRTGSTLPKLIRERYQAALIDEFQDTDPVQFAIFDAVYPADCELPFFLIGDPKQAIYSFRGADIFAYMGAAEATKKRHTLLQNFRSEATLIEAVNAVFDSRELPFLHEKIGFNKVEAAPKESSVLKENGERKAPLKFWFAPRTEPGKPINKGDAWELLPETVASEIARLLRDANAGKLAVDELKKDGEEEHWERRPVRPRDIAVLVRANHQAKLMQQALTRRGIPSVLCNAGNLFESEEATELLRLLSAVAQPGHEALLRGALATDLVGVTGTELAELIDDEDKWEEILEEFRGYHDTWNAGSCMAMALQFMERRKVRERLLAGPMGERRLTNVLHAVETIHQAQVKERLGMEGVVTWLSGRITEDPKKEEYEVRLETDEEAVQLVTIHKSKGLEYPIVFLPFSWAEPGSKDEGALFHDGNGRVVLDIGSPEMEQSRAKAAQEALAESLRLLYVALTRGKHRTYVIWGAFKDAGDSSLHYLLHPGHSAVKGQVAICDDDILERLAELATSSPGNIEVLTMPPADLQGYRPSEEKSPELAPVVFTGAISRDWRVASFTSLSSSRHHASHTAEFPDHDEESLGEENPVRDVEPAGIFAFPKGAKAGIFLHKIFEELDFTQKAERLAPLVEGELDKHGFSADWKQAVCDMVGNVLAAPLGEQGITLAEVGPERRLTELEFFFPLAALTSERLKEAAERFMAAQGAEVGFPVDMAELFSRLSFAPVRGMLLGFIDLIFEHGGRYYIVDWKSNHLGNAPSDYGPAALKREMEENFYPLQYLLYTVALDNYLRLRVPDYDYDRHFGGIFYLFLRGVDGTGHGVFADRPPKEFITELAAVLLPETVHQPEAQPSPASGSEPYGGQDPASGSEPYGGQSPASGPNTGGRGNADRKSKKASDQQLSLDLF</sequence>
<evidence type="ECO:0000256" key="10">
    <source>
        <dbReference type="ARBA" id="ARBA00023125"/>
    </source>
</evidence>
<dbReference type="GO" id="GO:0046872">
    <property type="term" value="F:metal ion binding"/>
    <property type="evidence" value="ECO:0007669"/>
    <property type="project" value="UniProtKB-KW"/>
</dbReference>
<dbReference type="RefSeq" id="WP_135868634.1">
    <property type="nucleotide sequence ID" value="NZ_SRSC01000001.1"/>
</dbReference>
<protein>
    <recommendedName>
        <fullName evidence="14">DNA 3'-5' helicase</fullName>
        <ecNumber evidence="14">5.6.2.4</ecNumber>
    </recommendedName>
</protein>
<dbReference type="Gene3D" id="3.40.50.300">
    <property type="entry name" value="P-loop containing nucleotide triphosphate hydrolases"/>
    <property type="match status" value="3"/>
</dbReference>
<evidence type="ECO:0000259" key="19">
    <source>
        <dbReference type="PROSITE" id="PS51217"/>
    </source>
</evidence>
<proteinExistence type="inferred from homology"/>
<dbReference type="Gene3D" id="1.10.3170.10">
    <property type="entry name" value="Recbcd, chain B, domain 2"/>
    <property type="match status" value="1"/>
</dbReference>
<dbReference type="GO" id="GO:0009338">
    <property type="term" value="C:exodeoxyribonuclease V complex"/>
    <property type="evidence" value="ECO:0007669"/>
    <property type="project" value="TreeGrafter"/>
</dbReference>
<evidence type="ECO:0000256" key="1">
    <source>
        <dbReference type="ARBA" id="ARBA00022722"/>
    </source>
</evidence>
<keyword evidence="3 16" id="KW-0547">Nucleotide-binding</keyword>
<dbReference type="GO" id="GO:0000725">
    <property type="term" value="P:recombinational repair"/>
    <property type="evidence" value="ECO:0007669"/>
    <property type="project" value="TreeGrafter"/>
</dbReference>
<keyword evidence="11" id="KW-0234">DNA repair</keyword>
<dbReference type="PANTHER" id="PTHR11070:SF23">
    <property type="entry name" value="RECBCD ENZYME SUBUNIT RECB"/>
    <property type="match status" value="1"/>
</dbReference>
<evidence type="ECO:0000256" key="9">
    <source>
        <dbReference type="ARBA" id="ARBA00022842"/>
    </source>
</evidence>
<dbReference type="Gene3D" id="1.10.486.10">
    <property type="entry name" value="PCRA, domain 4"/>
    <property type="match status" value="1"/>
</dbReference>
<evidence type="ECO:0000313" key="21">
    <source>
        <dbReference type="Proteomes" id="UP000306416"/>
    </source>
</evidence>
<feature type="region of interest" description="Disordered" evidence="17">
    <location>
        <begin position="1091"/>
        <end position="1150"/>
    </location>
</feature>
<dbReference type="GO" id="GO:0003677">
    <property type="term" value="F:DNA binding"/>
    <property type="evidence" value="ECO:0007669"/>
    <property type="project" value="UniProtKB-KW"/>
</dbReference>
<keyword evidence="1" id="KW-0540">Nuclease</keyword>
<keyword evidence="12" id="KW-0413">Isomerase</keyword>
<dbReference type="GO" id="GO:0016887">
    <property type="term" value="F:ATP hydrolysis activity"/>
    <property type="evidence" value="ECO:0007669"/>
    <property type="project" value="RHEA"/>
</dbReference>
<dbReference type="PROSITE" id="PS51198">
    <property type="entry name" value="UVRD_HELICASE_ATP_BIND"/>
    <property type="match status" value="1"/>
</dbReference>
<dbReference type="SUPFAM" id="SSF52540">
    <property type="entry name" value="P-loop containing nucleoside triphosphate hydrolases"/>
    <property type="match status" value="1"/>
</dbReference>
<dbReference type="GO" id="GO:0005829">
    <property type="term" value="C:cytosol"/>
    <property type="evidence" value="ECO:0007669"/>
    <property type="project" value="TreeGrafter"/>
</dbReference>
<dbReference type="InterPro" id="IPR014017">
    <property type="entry name" value="DNA_helicase_UvrD-like_C"/>
</dbReference>
<dbReference type="CDD" id="cd17932">
    <property type="entry name" value="DEXQc_UvrD"/>
    <property type="match status" value="1"/>
</dbReference>
<keyword evidence="6 16" id="KW-0347">Helicase</keyword>
<evidence type="ECO:0000256" key="4">
    <source>
        <dbReference type="ARBA" id="ARBA00022763"/>
    </source>
</evidence>
<organism evidence="20 21">
    <name type="scientific">Geomonas terrae</name>
    <dbReference type="NCBI Taxonomy" id="2562681"/>
    <lineage>
        <taxon>Bacteria</taxon>
        <taxon>Pseudomonadati</taxon>
        <taxon>Thermodesulfobacteriota</taxon>
        <taxon>Desulfuromonadia</taxon>
        <taxon>Geobacterales</taxon>
        <taxon>Geobacteraceae</taxon>
        <taxon>Geomonas</taxon>
    </lineage>
</organism>
<name>A0A4S1CM05_9BACT</name>
<dbReference type="PROSITE" id="PS51217">
    <property type="entry name" value="UVRD_HELICASE_CTER"/>
    <property type="match status" value="1"/>
</dbReference>
<feature type="binding site" evidence="16">
    <location>
        <begin position="19"/>
        <end position="26"/>
    </location>
    <ligand>
        <name>ATP</name>
        <dbReference type="ChEBI" id="CHEBI:30616"/>
    </ligand>
</feature>
<dbReference type="Proteomes" id="UP000306416">
    <property type="component" value="Unassembled WGS sequence"/>
</dbReference>
<reference evidence="20 21" key="1">
    <citation type="submission" date="2019-04" db="EMBL/GenBank/DDBJ databases">
        <title>Geobacter oryzae sp. nov., ferric-reducing bacteria isolated from paddy soil.</title>
        <authorList>
            <person name="Xu Z."/>
            <person name="Masuda Y."/>
            <person name="Itoh H."/>
            <person name="Senoo K."/>
        </authorList>
    </citation>
    <scope>NUCLEOTIDE SEQUENCE [LARGE SCALE GENOMIC DNA]</scope>
    <source>
        <strain evidence="20 21">Red111</strain>
    </source>
</reference>
<gene>
    <name evidence="20" type="primary">recB</name>
    <name evidence="20" type="ORF">E4633_02195</name>
</gene>
<dbReference type="GO" id="GO:0043138">
    <property type="term" value="F:3'-5' DNA helicase activity"/>
    <property type="evidence" value="ECO:0007669"/>
    <property type="project" value="UniProtKB-EC"/>
</dbReference>
<dbReference type="InterPro" id="IPR038726">
    <property type="entry name" value="PDDEXK_AddAB-type"/>
</dbReference>
<dbReference type="Gene3D" id="3.90.320.10">
    <property type="match status" value="1"/>
</dbReference>
<dbReference type="EC" id="5.6.2.4" evidence="14"/>
<evidence type="ECO:0000259" key="18">
    <source>
        <dbReference type="PROSITE" id="PS51198"/>
    </source>
</evidence>
<comment type="caution">
    <text evidence="20">The sequence shown here is derived from an EMBL/GenBank/DDBJ whole genome shotgun (WGS) entry which is preliminary data.</text>
</comment>
<accession>A0A4S1CM05</accession>
<dbReference type="EMBL" id="SRSC01000001">
    <property type="protein sequence ID" value="TGU74300.1"/>
    <property type="molecule type" value="Genomic_DNA"/>
</dbReference>
<feature type="compositionally biased region" description="Basic and acidic residues" evidence="17">
    <location>
        <begin position="1132"/>
        <end position="1141"/>
    </location>
</feature>
<evidence type="ECO:0000256" key="3">
    <source>
        <dbReference type="ARBA" id="ARBA00022741"/>
    </source>
</evidence>
<evidence type="ECO:0000256" key="14">
    <source>
        <dbReference type="ARBA" id="ARBA00034808"/>
    </source>
</evidence>
<evidence type="ECO:0000256" key="12">
    <source>
        <dbReference type="ARBA" id="ARBA00023235"/>
    </source>
</evidence>
<evidence type="ECO:0000256" key="15">
    <source>
        <dbReference type="ARBA" id="ARBA00048988"/>
    </source>
</evidence>
<keyword evidence="4" id="KW-0227">DNA damage</keyword>
<feature type="domain" description="UvrD-like helicase C-terminal" evidence="19">
    <location>
        <begin position="364"/>
        <end position="642"/>
    </location>
</feature>